<gene>
    <name evidence="4" type="ORF">HINF_LOCUS67684</name>
    <name evidence="3" type="ORF">HINF_LOCUS8711</name>
</gene>
<keyword evidence="5" id="KW-1185">Reference proteome</keyword>
<dbReference type="InterPro" id="IPR050836">
    <property type="entry name" value="SDS22/Internalin_LRR"/>
</dbReference>
<keyword evidence="1" id="KW-0433">Leucine-rich repeat</keyword>
<name>A0AA86NKS1_9EUKA</name>
<reference evidence="4 5" key="2">
    <citation type="submission" date="2024-07" db="EMBL/GenBank/DDBJ databases">
        <authorList>
            <person name="Akdeniz Z."/>
        </authorList>
    </citation>
    <scope>NUCLEOTIDE SEQUENCE [LARGE SCALE GENOMIC DNA]</scope>
</reference>
<protein>
    <submittedName>
        <fullName evidence="3">Uncharacterized protein</fullName>
    </submittedName>
</protein>
<evidence type="ECO:0000313" key="5">
    <source>
        <dbReference type="Proteomes" id="UP001642409"/>
    </source>
</evidence>
<dbReference type="Pfam" id="PF12799">
    <property type="entry name" value="LRR_4"/>
    <property type="match status" value="2"/>
</dbReference>
<accession>A0AA86NKS1</accession>
<reference evidence="3" key="1">
    <citation type="submission" date="2023-06" db="EMBL/GenBank/DDBJ databases">
        <authorList>
            <person name="Kurt Z."/>
        </authorList>
    </citation>
    <scope>NUCLEOTIDE SEQUENCE</scope>
</reference>
<dbReference type="InterPro" id="IPR025875">
    <property type="entry name" value="Leu-rich_rpt_4"/>
</dbReference>
<dbReference type="PROSITE" id="PS51450">
    <property type="entry name" value="LRR"/>
    <property type="match status" value="3"/>
</dbReference>
<evidence type="ECO:0000256" key="2">
    <source>
        <dbReference type="ARBA" id="ARBA00022737"/>
    </source>
</evidence>
<dbReference type="SMART" id="SM00365">
    <property type="entry name" value="LRR_SD22"/>
    <property type="match status" value="4"/>
</dbReference>
<dbReference type="InterPro" id="IPR032675">
    <property type="entry name" value="LRR_dom_sf"/>
</dbReference>
<dbReference type="EMBL" id="CAXDID020000471">
    <property type="protein sequence ID" value="CAL6094890.1"/>
    <property type="molecule type" value="Genomic_DNA"/>
</dbReference>
<dbReference type="AlphaFoldDB" id="A0AA86NKS1"/>
<sequence>MNDEQLIQQYQKQVHHNQTETLVIQANRSIQSFKFVDKLMIGNLQIQDCPKIQFNNPPKKVVELQVNYCDLKQLYGIERMLQLRELSLSTNSIQNIAPLSALVNLACLDISSNEIQDLSALNALCNLRVLSVARNNVSSLFSLCAGYLSSLESLDVGCNNIMDLCPLKRLRRLSSLTIYKNSVQNVNYKFISQLELFEASNNKITVFEPFEGANYFNQTPPNKNEIIFQAKLNVIYSMSTQNKRREKQTYIKTRRIFKKLLFVFEHNVFQRMKEDHSKFVSRAAEILQMEQMGQQ</sequence>
<proteinExistence type="predicted"/>
<dbReference type="InterPro" id="IPR001611">
    <property type="entry name" value="Leu-rich_rpt"/>
</dbReference>
<dbReference type="SUPFAM" id="SSF52058">
    <property type="entry name" value="L domain-like"/>
    <property type="match status" value="1"/>
</dbReference>
<evidence type="ECO:0000256" key="1">
    <source>
        <dbReference type="ARBA" id="ARBA00022614"/>
    </source>
</evidence>
<dbReference type="Proteomes" id="UP001642409">
    <property type="component" value="Unassembled WGS sequence"/>
</dbReference>
<dbReference type="Gene3D" id="3.80.10.10">
    <property type="entry name" value="Ribonuclease Inhibitor"/>
    <property type="match status" value="1"/>
</dbReference>
<organism evidence="3">
    <name type="scientific">Hexamita inflata</name>
    <dbReference type="NCBI Taxonomy" id="28002"/>
    <lineage>
        <taxon>Eukaryota</taxon>
        <taxon>Metamonada</taxon>
        <taxon>Diplomonadida</taxon>
        <taxon>Hexamitidae</taxon>
        <taxon>Hexamitinae</taxon>
        <taxon>Hexamita</taxon>
    </lineage>
</organism>
<dbReference type="PANTHER" id="PTHR46652:SF3">
    <property type="entry name" value="LEUCINE-RICH REPEAT-CONTAINING PROTEIN 9"/>
    <property type="match status" value="1"/>
</dbReference>
<dbReference type="PANTHER" id="PTHR46652">
    <property type="entry name" value="LEUCINE-RICH REPEAT AND IQ DOMAIN-CONTAINING PROTEIN 1-RELATED"/>
    <property type="match status" value="1"/>
</dbReference>
<keyword evidence="2" id="KW-0677">Repeat</keyword>
<comment type="caution">
    <text evidence="3">The sequence shown here is derived from an EMBL/GenBank/DDBJ whole genome shotgun (WGS) entry which is preliminary data.</text>
</comment>
<evidence type="ECO:0000313" key="4">
    <source>
        <dbReference type="EMBL" id="CAL6094890.1"/>
    </source>
</evidence>
<evidence type="ECO:0000313" key="3">
    <source>
        <dbReference type="EMBL" id="CAI9921066.1"/>
    </source>
</evidence>
<dbReference type="EMBL" id="CATOUU010000213">
    <property type="protein sequence ID" value="CAI9921066.1"/>
    <property type="molecule type" value="Genomic_DNA"/>
</dbReference>